<reference evidence="2" key="2">
    <citation type="submission" date="2021-06" db="EMBL/GenBank/DDBJ databases">
        <title>Updating the genus Pseudomonas: Description of 43 new species and partition of the Pseudomonas putida group.</title>
        <authorList>
            <person name="Girard L."/>
            <person name="Lood C."/>
            <person name="Vandamme P."/>
            <person name="Rokni-Zadeh H."/>
            <person name="Van Noort V."/>
            <person name="Hofte M."/>
            <person name="Lavigne R."/>
            <person name="De Mot R."/>
        </authorList>
    </citation>
    <scope>NUCLEOTIDE SEQUENCE</scope>
    <source>
        <strain evidence="2">SWRI10</strain>
    </source>
</reference>
<evidence type="ECO:0000259" key="1">
    <source>
        <dbReference type="Pfam" id="PF20249"/>
    </source>
</evidence>
<dbReference type="NCBIfam" id="NF041559">
    <property type="entry name" value="BTH_I2691_fam"/>
    <property type="match status" value="1"/>
</dbReference>
<organism evidence="2 3">
    <name type="scientific">Pseudomonas urmiensis</name>
    <dbReference type="NCBI Taxonomy" id="2745493"/>
    <lineage>
        <taxon>Bacteria</taxon>
        <taxon>Pseudomonadati</taxon>
        <taxon>Pseudomonadota</taxon>
        <taxon>Gammaproteobacteria</taxon>
        <taxon>Pseudomonadales</taxon>
        <taxon>Pseudomonadaceae</taxon>
        <taxon>Pseudomonas</taxon>
    </lineage>
</organism>
<protein>
    <recommendedName>
        <fullName evidence="1">Toxin VasX N-terminal region domain-containing protein</fullName>
    </recommendedName>
</protein>
<gene>
    <name evidence="2" type="ORF">HU737_005670</name>
</gene>
<comment type="caution">
    <text evidence="2">The sequence shown here is derived from an EMBL/GenBank/DDBJ whole genome shotgun (WGS) entry which is preliminary data.</text>
</comment>
<sequence>MTISRHIAHAIAESAMPPDQCLACERQGLPILPLRRALVPDTRPAYNAPVIGGKPVETRLGLRTLRMGYLYVLLDRKVWQAFEVTEHAHLRRFNPLEPPPAPPRPLPKRCVGKDHDIPSAFLTLDSKTYSSAWIAFSSDAWPPSVLNAYRDGKAPPERFQVLDLAQVRNAPGELGLAMTPDALKVDRQVFEYAEQLPGDFDSVHGFHSRFLRQTALRGYVLNAIAKHQLEHGVLALDLDDTVGMVQEFNHARLNWITTRQRWREEPLRAYQLQTSQLLLSIRAMHRQWAEQQTPAFDAQTGDGPPLFVDPAVERQRIVDYTAQNSDERLEQRYHEPMRAAFQAEYDRQEAQYQHYIDLNARFYASLCASPTFKRIEQYDYDGNDRESGIAYCKTMALCLAGGISEAPTATPEAQPAAGSSAALWLKWLQDPHSPPYRALLLRDQSLLAALLPSFSITDPTEWNDSDKLYAALSKVIASEDAGLRLRTSLQQAISDAQGALNAASQRLHPLAGPGVQRAVMRLNCASQWLYNGVQLVELQVQMKLSEYYALQSAHLRQMQRTANAAMAQARERMHVSLEELQQQSQSSLRKVRPIIQNGLLSLAVLDPKLAHSVIVVSVWVQGTAEQVRDTLVNGTRASLEELNRAAQVTMLDLSVAVGTLEPNARQALQGLRVTSRQAAQLLGTSFTGLRGVAGSWELLLAMGGLYLLSDSLEKNMQKAEAEIGDKSMEAWLALQGSSLAILGGSVEAVGLIVRQSALQVQKSAALAAAGASGASSGVAVGHSLVRVGSIIGAAAGVYDATQAHLAARRTSTAGDKHASSAYSIAKYTFAFGAYFSMTAVLSPALLGPLGIAIVLTLTAYSLAKWAEHNESSSLERWARRCYFGKADETPAIHWNRPEHADIALAELNAATLGLITQIGFETRNADPTVSSKIGGLASLATLQHIKFRIILPGFDETKSAYHWTLTVHRHGDGHSPNYTGGETIINGEFLPLPHSTTALRQVSLQASRLPKFPDYKKDSIVVNKSRHQTRPHTSEHFYHEEISGSIELNPDIGKHNILAATLSVTYWPDRSAVDAYAEIIQEQKNK</sequence>
<dbReference type="AlphaFoldDB" id="A0A9E2T3R3"/>
<accession>A0A9E2T3R3</accession>
<dbReference type="InterPro" id="IPR046864">
    <property type="entry name" value="VasX_N"/>
</dbReference>
<dbReference type="InterPro" id="IPR048126">
    <property type="entry name" value="Toxin_VasX"/>
</dbReference>
<dbReference type="CDD" id="cd20707">
    <property type="entry name" value="MIX_III"/>
    <property type="match status" value="1"/>
</dbReference>
<dbReference type="Proteomes" id="UP000599879">
    <property type="component" value="Unassembled WGS sequence"/>
</dbReference>
<feature type="domain" description="Toxin VasX N-terminal region" evidence="1">
    <location>
        <begin position="21"/>
        <end position="169"/>
    </location>
</feature>
<name>A0A9E2T3R3_9PSED</name>
<proteinExistence type="predicted"/>
<dbReference type="RefSeq" id="WP_217838522.1">
    <property type="nucleotide sequence ID" value="NZ_JABWRE020000001.1"/>
</dbReference>
<dbReference type="EMBL" id="JABWRE020000001">
    <property type="protein sequence ID" value="MBV4535463.1"/>
    <property type="molecule type" value="Genomic_DNA"/>
</dbReference>
<evidence type="ECO:0000313" key="2">
    <source>
        <dbReference type="EMBL" id="MBV4535463.1"/>
    </source>
</evidence>
<reference evidence="2" key="1">
    <citation type="journal article" date="2020" name="Microorganisms">
        <title>Reliable Identification of Environmental Pseudomonas Isolates Using the rpoD Gene.</title>
        <authorList>
            <consortium name="The Broad Institute Genome Sequencing Platform"/>
            <person name="Girard L."/>
            <person name="Lood C."/>
            <person name="Rokni-Zadeh H."/>
            <person name="van Noort V."/>
            <person name="Lavigne R."/>
            <person name="De Mot R."/>
        </authorList>
    </citation>
    <scope>NUCLEOTIDE SEQUENCE</scope>
    <source>
        <strain evidence="2">SWRI10</strain>
    </source>
</reference>
<dbReference type="Pfam" id="PF20249">
    <property type="entry name" value="VasX_N"/>
    <property type="match status" value="1"/>
</dbReference>
<evidence type="ECO:0000313" key="3">
    <source>
        <dbReference type="Proteomes" id="UP000599879"/>
    </source>
</evidence>